<dbReference type="AlphaFoldDB" id="A0AA41Z8T1"/>
<dbReference type="Gene3D" id="1.10.10.10">
    <property type="entry name" value="Winged helix-like DNA-binding domain superfamily/Winged helix DNA-binding domain"/>
    <property type="match status" value="1"/>
</dbReference>
<protein>
    <submittedName>
        <fullName evidence="5">Lrp/AsnC family transcriptional regulator</fullName>
    </submittedName>
</protein>
<dbReference type="Gene3D" id="3.30.70.920">
    <property type="match status" value="1"/>
</dbReference>
<evidence type="ECO:0000313" key="6">
    <source>
        <dbReference type="Proteomes" id="UP001165667"/>
    </source>
</evidence>
<dbReference type="CDD" id="cd00090">
    <property type="entry name" value="HTH_ARSR"/>
    <property type="match status" value="1"/>
</dbReference>
<dbReference type="Proteomes" id="UP001165667">
    <property type="component" value="Unassembled WGS sequence"/>
</dbReference>
<keyword evidence="2" id="KW-0238">DNA-binding</keyword>
<dbReference type="SMART" id="SM00344">
    <property type="entry name" value="HTH_ASNC"/>
    <property type="match status" value="1"/>
</dbReference>
<keyword evidence="1" id="KW-0805">Transcription regulation</keyword>
<gene>
    <name evidence="5" type="ORF">M8523_26005</name>
</gene>
<name>A0AA41Z8T1_9HYPH</name>
<accession>A0AA41Z8T1</accession>
<evidence type="ECO:0000313" key="5">
    <source>
        <dbReference type="EMBL" id="MCW6511442.1"/>
    </source>
</evidence>
<dbReference type="PRINTS" id="PR00033">
    <property type="entry name" value="HTHASNC"/>
</dbReference>
<dbReference type="GO" id="GO:0043200">
    <property type="term" value="P:response to amino acid"/>
    <property type="evidence" value="ECO:0007669"/>
    <property type="project" value="TreeGrafter"/>
</dbReference>
<evidence type="ECO:0000259" key="4">
    <source>
        <dbReference type="PROSITE" id="PS50956"/>
    </source>
</evidence>
<dbReference type="InterPro" id="IPR011991">
    <property type="entry name" value="ArsR-like_HTH"/>
</dbReference>
<organism evidence="5 6">
    <name type="scientific">Lichenifustis flavocetrariae</name>
    <dbReference type="NCBI Taxonomy" id="2949735"/>
    <lineage>
        <taxon>Bacteria</taxon>
        <taxon>Pseudomonadati</taxon>
        <taxon>Pseudomonadota</taxon>
        <taxon>Alphaproteobacteria</taxon>
        <taxon>Hyphomicrobiales</taxon>
        <taxon>Lichenihabitantaceae</taxon>
        <taxon>Lichenifustis</taxon>
    </lineage>
</organism>
<keyword evidence="6" id="KW-1185">Reference proteome</keyword>
<proteinExistence type="predicted"/>
<sequence>MRYRPFRWGEPYKPNWGQTLAPIYILRLLQADGRLSNADLAERVSLSPSACLRRVRALEEANLIEAYAAVLNARAAGLAGVAFVLITLDQQGRLALDRFEAAVGNHREIQECYLLAGAADYMVRIVYADAEDFERVHTAILTQLPGVVRVQSTLVLRTVKKSTALPV</sequence>
<keyword evidence="3" id="KW-0804">Transcription</keyword>
<dbReference type="Pfam" id="PF01037">
    <property type="entry name" value="AsnC_trans_reg"/>
    <property type="match status" value="1"/>
</dbReference>
<evidence type="ECO:0000256" key="1">
    <source>
        <dbReference type="ARBA" id="ARBA00023015"/>
    </source>
</evidence>
<dbReference type="EMBL" id="JAMOIM010000026">
    <property type="protein sequence ID" value="MCW6511442.1"/>
    <property type="molecule type" value="Genomic_DNA"/>
</dbReference>
<dbReference type="SUPFAM" id="SSF46785">
    <property type="entry name" value="Winged helix' DNA-binding domain"/>
    <property type="match status" value="1"/>
</dbReference>
<evidence type="ECO:0000256" key="2">
    <source>
        <dbReference type="ARBA" id="ARBA00023125"/>
    </source>
</evidence>
<dbReference type="GO" id="GO:0005829">
    <property type="term" value="C:cytosol"/>
    <property type="evidence" value="ECO:0007669"/>
    <property type="project" value="TreeGrafter"/>
</dbReference>
<feature type="domain" description="HTH asnC-type" evidence="4">
    <location>
        <begin position="25"/>
        <end position="79"/>
    </location>
</feature>
<comment type="caution">
    <text evidence="5">The sequence shown here is derived from an EMBL/GenBank/DDBJ whole genome shotgun (WGS) entry which is preliminary data.</text>
</comment>
<dbReference type="PANTHER" id="PTHR30154:SF46">
    <property type="entry name" value="TRANSCRIPTIONAL REGULATORY PROTEIN"/>
    <property type="match status" value="1"/>
</dbReference>
<dbReference type="InterPro" id="IPR036390">
    <property type="entry name" value="WH_DNA-bd_sf"/>
</dbReference>
<reference evidence="5" key="1">
    <citation type="submission" date="2022-05" db="EMBL/GenBank/DDBJ databases">
        <authorList>
            <person name="Pankratov T."/>
        </authorList>
    </citation>
    <scope>NUCLEOTIDE SEQUENCE</scope>
    <source>
        <strain evidence="5">BP6-180914</strain>
    </source>
</reference>
<dbReference type="InterPro" id="IPR019887">
    <property type="entry name" value="Tscrpt_reg_AsnC/Lrp_C"/>
</dbReference>
<dbReference type="GO" id="GO:0043565">
    <property type="term" value="F:sequence-specific DNA binding"/>
    <property type="evidence" value="ECO:0007669"/>
    <property type="project" value="InterPro"/>
</dbReference>
<dbReference type="InterPro" id="IPR036388">
    <property type="entry name" value="WH-like_DNA-bd_sf"/>
</dbReference>
<dbReference type="PANTHER" id="PTHR30154">
    <property type="entry name" value="LEUCINE-RESPONSIVE REGULATORY PROTEIN"/>
    <property type="match status" value="1"/>
</dbReference>
<dbReference type="SUPFAM" id="SSF54909">
    <property type="entry name" value="Dimeric alpha+beta barrel"/>
    <property type="match status" value="1"/>
</dbReference>
<dbReference type="InterPro" id="IPR019888">
    <property type="entry name" value="Tscrpt_reg_AsnC-like"/>
</dbReference>
<dbReference type="InterPro" id="IPR011008">
    <property type="entry name" value="Dimeric_a/b-barrel"/>
</dbReference>
<dbReference type="Pfam" id="PF13412">
    <property type="entry name" value="HTH_24"/>
    <property type="match status" value="1"/>
</dbReference>
<dbReference type="PROSITE" id="PS50956">
    <property type="entry name" value="HTH_ASNC_2"/>
    <property type="match status" value="1"/>
</dbReference>
<dbReference type="InterPro" id="IPR000485">
    <property type="entry name" value="AsnC-type_HTH_dom"/>
</dbReference>
<dbReference type="GO" id="GO:0006355">
    <property type="term" value="P:regulation of DNA-templated transcription"/>
    <property type="evidence" value="ECO:0007669"/>
    <property type="project" value="UniProtKB-ARBA"/>
</dbReference>
<evidence type="ECO:0000256" key="3">
    <source>
        <dbReference type="ARBA" id="ARBA00023163"/>
    </source>
</evidence>